<feature type="domain" description="MBG" evidence="1">
    <location>
        <begin position="169"/>
        <end position="248"/>
    </location>
</feature>
<feature type="domain" description="MBG" evidence="1">
    <location>
        <begin position="339"/>
        <end position="418"/>
    </location>
</feature>
<dbReference type="Gene3D" id="3.30.160.710">
    <property type="match status" value="3"/>
</dbReference>
<organism evidence="2 3">
    <name type="scientific">Paludisphaera mucosa</name>
    <dbReference type="NCBI Taxonomy" id="3030827"/>
    <lineage>
        <taxon>Bacteria</taxon>
        <taxon>Pseudomonadati</taxon>
        <taxon>Planctomycetota</taxon>
        <taxon>Planctomycetia</taxon>
        <taxon>Isosphaerales</taxon>
        <taxon>Isosphaeraceae</taxon>
        <taxon>Paludisphaera</taxon>
    </lineage>
</organism>
<dbReference type="EMBL" id="JARRAG010000002">
    <property type="protein sequence ID" value="MDG3004454.1"/>
    <property type="molecule type" value="Genomic_DNA"/>
</dbReference>
<dbReference type="Proteomes" id="UP001216907">
    <property type="component" value="Unassembled WGS sequence"/>
</dbReference>
<evidence type="ECO:0000313" key="2">
    <source>
        <dbReference type="EMBL" id="MDG3004454.1"/>
    </source>
</evidence>
<protein>
    <submittedName>
        <fullName evidence="2">MBG domain-containing protein</fullName>
    </submittedName>
</protein>
<feature type="domain" description="MBG" evidence="1">
    <location>
        <begin position="509"/>
        <end position="587"/>
    </location>
</feature>
<evidence type="ECO:0000313" key="3">
    <source>
        <dbReference type="Proteomes" id="UP001216907"/>
    </source>
</evidence>
<feature type="domain" description="MBG" evidence="1">
    <location>
        <begin position="2"/>
        <end position="78"/>
    </location>
</feature>
<name>A0ABT6FA71_9BACT</name>
<keyword evidence="3" id="KW-1185">Reference proteome</keyword>
<dbReference type="InterPro" id="IPR041286">
    <property type="entry name" value="MBG_2"/>
</dbReference>
<proteinExistence type="predicted"/>
<accession>A0ABT6FA71</accession>
<sequence length="687" mass="69848">MTADSTSKTYGDGMDFNGDEFATSSLVEGDSVDWVHLTSDGAAPTSPVAGSPYDIVADDAFGSGLVNYDITYVDGKLTVKQAELMITAGSTTKIYGQTVNFTGTEFSTDGLFQGDGVSSVTLASDGAAATAQVGGSPYAIAASNAQGNGLGNYHISYTDGSLAVDQKLLTITAESTSKAYGQAVIFAGTEFSTDGLVNGDSAGLVSLASDGAGATAQVDGSPYDIVASAATGARMANYDIMYVDGQLTIGQATLTITADDASKTYGTWVNFAENGFTSTGLINGDTVDRVHMISDGQPEYAQVSGSPYHIEVVDLAGSGLRNYIISYVDGLLTVNKADLTIKANDASKIYGQEANFDESGFSTDGLVNGDDVFSVALNSAGAAATAKVVGSPYAIVASAADGFGLDNYNISYAGGELTVSKADLMITAASTTKTYGQTVTFAGTEFATSSLVEGDSVSGVTLVSDGAAATAQVGNSPYAIGASAAVGSGLENYNISFTTGSLNINKAVLNVRANDASKTYGDAVIFAGTEFTASGLVNSDHVTRVALSSIGAAASVHVGTKPYVIVADAAEGAGLDNYDIRYGGGELIVNKARLIITANNTTMILGGPVPTLSAYYTGFVNGDNRSNLGSLNTLTLTPGNTSVVGNTAITTNGGVTSSDYTIVYDPGTLTVTPFKPIVIGLPPSKKK</sequence>
<evidence type="ECO:0000259" key="1">
    <source>
        <dbReference type="Pfam" id="PF18676"/>
    </source>
</evidence>
<dbReference type="RefSeq" id="WP_277864346.1">
    <property type="nucleotide sequence ID" value="NZ_JARRAG010000002.1"/>
</dbReference>
<comment type="caution">
    <text evidence="2">The sequence shown here is derived from an EMBL/GenBank/DDBJ whole genome shotgun (WGS) entry which is preliminary data.</text>
</comment>
<feature type="domain" description="MBG" evidence="1">
    <location>
        <begin position="594"/>
        <end position="670"/>
    </location>
</feature>
<feature type="domain" description="MBG" evidence="1">
    <location>
        <begin position="254"/>
        <end position="333"/>
    </location>
</feature>
<feature type="domain" description="MBG" evidence="1">
    <location>
        <begin position="424"/>
        <end position="502"/>
    </location>
</feature>
<gene>
    <name evidence="2" type="ORF">PZE19_11770</name>
</gene>
<feature type="domain" description="MBG" evidence="1">
    <location>
        <begin position="84"/>
        <end position="162"/>
    </location>
</feature>
<dbReference type="Pfam" id="PF18676">
    <property type="entry name" value="MBG_2"/>
    <property type="match status" value="8"/>
</dbReference>
<reference evidence="2 3" key="1">
    <citation type="submission" date="2023-03" db="EMBL/GenBank/DDBJ databases">
        <title>Paludisphaera mucosa sp. nov. a novel planctomycete from northern fen.</title>
        <authorList>
            <person name="Ivanova A."/>
        </authorList>
    </citation>
    <scope>NUCLEOTIDE SEQUENCE [LARGE SCALE GENOMIC DNA]</scope>
    <source>
        <strain evidence="2 3">Pla2</strain>
    </source>
</reference>